<dbReference type="InterPro" id="IPR051822">
    <property type="entry name" value="Glycosyl_Hydrolase_84"/>
</dbReference>
<accession>A0AA39LCP3</accession>
<dbReference type="GO" id="GO:0015929">
    <property type="term" value="F:hexosaminidase activity"/>
    <property type="evidence" value="ECO:0007669"/>
    <property type="project" value="UniProtKB-ARBA"/>
</dbReference>
<proteinExistence type="predicted"/>
<dbReference type="InterPro" id="IPR029018">
    <property type="entry name" value="Hex-like_dom2"/>
</dbReference>
<keyword evidence="2" id="KW-0326">Glycosidase</keyword>
<dbReference type="Gene3D" id="3.30.379.10">
    <property type="entry name" value="Chitobiase/beta-hexosaminidase domain 2-like"/>
    <property type="match status" value="1"/>
</dbReference>
<evidence type="ECO:0000259" key="3">
    <source>
        <dbReference type="PROSITE" id="PS52009"/>
    </source>
</evidence>
<dbReference type="PANTHER" id="PTHR13170:SF16">
    <property type="entry name" value="PROTEIN O-GLCNACASE"/>
    <property type="match status" value="1"/>
</dbReference>
<comment type="caution">
    <text evidence="4">The sequence shown here is derived from an EMBL/GenBank/DDBJ whole genome shotgun (WGS) entry which is preliminary data.</text>
</comment>
<organism evidence="4 5">
    <name type="scientific">Sarocladium strictum</name>
    <name type="common">Black bundle disease fungus</name>
    <name type="synonym">Acremonium strictum</name>
    <dbReference type="NCBI Taxonomy" id="5046"/>
    <lineage>
        <taxon>Eukaryota</taxon>
        <taxon>Fungi</taxon>
        <taxon>Dikarya</taxon>
        <taxon>Ascomycota</taxon>
        <taxon>Pezizomycotina</taxon>
        <taxon>Sordariomycetes</taxon>
        <taxon>Hypocreomycetidae</taxon>
        <taxon>Hypocreales</taxon>
        <taxon>Sarocladiaceae</taxon>
        <taxon>Sarocladium</taxon>
    </lineage>
</organism>
<sequence>MSSSRHRVQLNRQVTVVRGNFSDEPTLKLIQGIVSSAGGQVTAVSSSAKGRGTQIVVGTSKDNSAAAVAAEKLTGESADGLGPEGYALAVGKHDGRPTIVLNGVDARAQSLRQLAQERRGVQGVEIRDWPLMAVRGSVEGFYGIPWSHQARLDHFAFYGKHKINTYIYTPKDDVLLRRRWRELYEGSHLEEIQELVNTANANHVEFTFALSPGNDLCYSSDEDFEATVNKFSQIRDLGVRRFYLALDDIPTDAFHCDADERKWHFTDDWLPLAEAQTFYLNRLQKEFVEKNNLEDLETVPTSYIGSRPTPYKERFGSTLDKKVRIQWTGEDTMSPNITSESAMRASQSYVTDNLFVWDNFPVNDMAFDRLFLNPMTERASDLYKHLLGFTSNPMQQPYASMPALINYADYTWNTAEYDATKSTRGALEELAGPSTAVRDALVAFVDLNQHWPYRQPEIFAPQLSKDVQAFWDSRQSKSWTPRQRGTQPLLKRLDLLSRLPHTLSRMEERKFAPDVKPWTTAAVQWAEACRDLISMLDLLDRGEEELAGERLESARQWVEKTKEKTVHTLDRDGNPDAYAPKIGDGVFEQFLKNATAIYERGRGGGMNDES</sequence>
<dbReference type="Proteomes" id="UP001175261">
    <property type="component" value="Unassembled WGS sequence"/>
</dbReference>
<dbReference type="PANTHER" id="PTHR13170">
    <property type="entry name" value="O-GLCNACASE"/>
    <property type="match status" value="1"/>
</dbReference>
<dbReference type="SUPFAM" id="SSF55545">
    <property type="entry name" value="beta-N-acetylhexosaminidase-like domain"/>
    <property type="match status" value="1"/>
</dbReference>
<dbReference type="SUPFAM" id="SSF51445">
    <property type="entry name" value="(Trans)glycosidases"/>
    <property type="match status" value="1"/>
</dbReference>
<dbReference type="AlphaFoldDB" id="A0AA39LCP3"/>
<gene>
    <name evidence="4" type="ORF">NLU13_1781</name>
</gene>
<dbReference type="EMBL" id="JAPDFR010000001">
    <property type="protein sequence ID" value="KAK0392285.1"/>
    <property type="molecule type" value="Genomic_DNA"/>
</dbReference>
<dbReference type="InterPro" id="IPR015882">
    <property type="entry name" value="HEX_bac_N"/>
</dbReference>
<dbReference type="GO" id="GO:1901135">
    <property type="term" value="P:carbohydrate derivative metabolic process"/>
    <property type="evidence" value="ECO:0007669"/>
    <property type="project" value="UniProtKB-ARBA"/>
</dbReference>
<reference evidence="4" key="1">
    <citation type="submission" date="2022-10" db="EMBL/GenBank/DDBJ databases">
        <title>Determination and structural analysis of whole genome sequence of Sarocladium strictum F4-1.</title>
        <authorList>
            <person name="Hu L."/>
            <person name="Jiang Y."/>
        </authorList>
    </citation>
    <scope>NUCLEOTIDE SEQUENCE</scope>
    <source>
        <strain evidence="4">F4-1</strain>
    </source>
</reference>
<evidence type="ECO:0000313" key="4">
    <source>
        <dbReference type="EMBL" id="KAK0392285.1"/>
    </source>
</evidence>
<keyword evidence="1" id="KW-0378">Hydrolase</keyword>
<feature type="domain" description="GH84" evidence="3">
    <location>
        <begin position="133"/>
        <end position="415"/>
    </location>
</feature>
<dbReference type="Pfam" id="PF07555">
    <property type="entry name" value="NAGidase"/>
    <property type="match status" value="1"/>
</dbReference>
<evidence type="ECO:0000256" key="1">
    <source>
        <dbReference type="ARBA" id="ARBA00022801"/>
    </source>
</evidence>
<dbReference type="Gene3D" id="3.20.20.80">
    <property type="entry name" value="Glycosidases"/>
    <property type="match status" value="1"/>
</dbReference>
<dbReference type="PROSITE" id="PS52009">
    <property type="entry name" value="GH84"/>
    <property type="match status" value="1"/>
</dbReference>
<evidence type="ECO:0000256" key="2">
    <source>
        <dbReference type="ARBA" id="ARBA00023295"/>
    </source>
</evidence>
<name>A0AA39LCP3_SARSR</name>
<dbReference type="Pfam" id="PF02838">
    <property type="entry name" value="Glyco_hydro_20b"/>
    <property type="match status" value="1"/>
</dbReference>
<protein>
    <recommendedName>
        <fullName evidence="3">GH84 domain-containing protein</fullName>
    </recommendedName>
</protein>
<keyword evidence="5" id="KW-1185">Reference proteome</keyword>
<dbReference type="InterPro" id="IPR017853">
    <property type="entry name" value="GH"/>
</dbReference>
<evidence type="ECO:0000313" key="5">
    <source>
        <dbReference type="Proteomes" id="UP001175261"/>
    </source>
</evidence>
<dbReference type="InterPro" id="IPR011496">
    <property type="entry name" value="O-GlcNAcase_cat"/>
</dbReference>